<name>A0AAD9BNA2_DISEL</name>
<evidence type="ECO:0000313" key="2">
    <source>
        <dbReference type="EMBL" id="KAK1885898.1"/>
    </source>
</evidence>
<evidence type="ECO:0000313" key="3">
    <source>
        <dbReference type="Proteomes" id="UP001228049"/>
    </source>
</evidence>
<dbReference type="AlphaFoldDB" id="A0AAD9BNA2"/>
<dbReference type="PANTHER" id="PTHR46880">
    <property type="entry name" value="RAS-ASSOCIATING DOMAIN-CONTAINING PROTEIN"/>
    <property type="match status" value="1"/>
</dbReference>
<dbReference type="PANTHER" id="PTHR46880:SF9">
    <property type="entry name" value="ZINC FINGER PROTEIN 862"/>
    <property type="match status" value="1"/>
</dbReference>
<dbReference type="GO" id="GO:0046983">
    <property type="term" value="F:protein dimerization activity"/>
    <property type="evidence" value="ECO:0007669"/>
    <property type="project" value="InterPro"/>
</dbReference>
<proteinExistence type="predicted"/>
<protein>
    <submittedName>
        <fullName evidence="2">Zinc finger protein 862</fullName>
    </submittedName>
</protein>
<dbReference type="InterPro" id="IPR008906">
    <property type="entry name" value="HATC_C_dom"/>
</dbReference>
<dbReference type="SUPFAM" id="SSF53098">
    <property type="entry name" value="Ribonuclease H-like"/>
    <property type="match status" value="1"/>
</dbReference>
<feature type="non-terminal residue" evidence="2">
    <location>
        <position position="1"/>
    </location>
</feature>
<gene>
    <name evidence="2" type="ORF">KUDE01_029616</name>
</gene>
<comment type="caution">
    <text evidence="2">The sequence shown here is derived from an EMBL/GenBank/DDBJ whole genome shotgun (WGS) entry which is preliminary data.</text>
</comment>
<keyword evidence="3" id="KW-1185">Reference proteome</keyword>
<reference evidence="2" key="1">
    <citation type="submission" date="2023-04" db="EMBL/GenBank/DDBJ databases">
        <title>Chromosome-level genome of Chaenocephalus aceratus.</title>
        <authorList>
            <person name="Park H."/>
        </authorList>
    </citation>
    <scope>NUCLEOTIDE SEQUENCE</scope>
    <source>
        <strain evidence="2">DE</strain>
        <tissue evidence="2">Muscle</tissue>
    </source>
</reference>
<dbReference type="Pfam" id="PF05699">
    <property type="entry name" value="Dimer_Tnp_hAT"/>
    <property type="match status" value="1"/>
</dbReference>
<organism evidence="2 3">
    <name type="scientific">Dissostichus eleginoides</name>
    <name type="common">Patagonian toothfish</name>
    <name type="synonym">Dissostichus amissus</name>
    <dbReference type="NCBI Taxonomy" id="100907"/>
    <lineage>
        <taxon>Eukaryota</taxon>
        <taxon>Metazoa</taxon>
        <taxon>Chordata</taxon>
        <taxon>Craniata</taxon>
        <taxon>Vertebrata</taxon>
        <taxon>Euteleostomi</taxon>
        <taxon>Actinopterygii</taxon>
        <taxon>Neopterygii</taxon>
        <taxon>Teleostei</taxon>
        <taxon>Neoteleostei</taxon>
        <taxon>Acanthomorphata</taxon>
        <taxon>Eupercaria</taxon>
        <taxon>Perciformes</taxon>
        <taxon>Notothenioidei</taxon>
        <taxon>Nototheniidae</taxon>
        <taxon>Dissostichus</taxon>
    </lineage>
</organism>
<dbReference type="Proteomes" id="UP001228049">
    <property type="component" value="Unassembled WGS sequence"/>
</dbReference>
<accession>A0AAD9BNA2</accession>
<evidence type="ECO:0000259" key="1">
    <source>
        <dbReference type="Pfam" id="PF05699"/>
    </source>
</evidence>
<dbReference type="InterPro" id="IPR012337">
    <property type="entry name" value="RNaseH-like_sf"/>
</dbReference>
<feature type="domain" description="HAT C-terminal dimerisation" evidence="1">
    <location>
        <begin position="289"/>
        <end position="345"/>
    </location>
</feature>
<sequence length="365" mass="41408">MIKVHCVAHRLELCLKGAFKDSYFTQIDELLMRLYSLYRHSCKKWKELKAIGEALEEHVMKPSRSQGTRWINHRRKALSSLASNYRCIVAHLLERQGDSGPDQQKLKAYWRQLTSSKFVLYMALYQDLLADLAELSLDFQADELSLSSVRSRVMASQAALLKQKEQPGPYLRPVITAFTNTGSTGVFIYKGVEISTSSTSAEAFHCQRREIVNTINACIGRRFSTDPVLLASEVFDPVNMPAEDNISAIQQYGDSDLRKLCEHFEPLLTSNGPLLTSNGSNVAERMLTEKESKYPNLLHLVRIVLVFPVSTSQVERQFSTMKRMQGDWRLRLKTSTIEDLLLIKSEGCDPVAYESEEAVARCDDD</sequence>
<dbReference type="EMBL" id="JASDAP010000020">
    <property type="protein sequence ID" value="KAK1885898.1"/>
    <property type="molecule type" value="Genomic_DNA"/>
</dbReference>